<keyword evidence="1" id="KW-0732">Signal</keyword>
<name>A0ABW4AXX2_9GAMM</name>
<dbReference type="InterPro" id="IPR032710">
    <property type="entry name" value="NTF2-like_dom_sf"/>
</dbReference>
<feature type="signal peptide" evidence="1">
    <location>
        <begin position="1"/>
        <end position="18"/>
    </location>
</feature>
<keyword evidence="3" id="KW-1185">Reference proteome</keyword>
<comment type="caution">
    <text evidence="2">The sequence shown here is derived from an EMBL/GenBank/DDBJ whole genome shotgun (WGS) entry which is preliminary data.</text>
</comment>
<sequence length="134" mass="15492">MKPVILTLALAVPVMSYADTAQEIEALIQKNMTYTESENVEAVMSTMHSDSLYYQATVQMLQQLFSVHDLSYTLMSYKFVAEEGGYAYARIIQRTEKVEGPDFRDNDLESLQVFKQEDGEWKLWSQANLRIEYL</sequence>
<accession>A0ABW4AXX2</accession>
<proteinExistence type="predicted"/>
<evidence type="ECO:0000256" key="1">
    <source>
        <dbReference type="SAM" id="SignalP"/>
    </source>
</evidence>
<organism evidence="2 3">
    <name type="scientific">Rhodanobacter aciditrophus</name>
    <dbReference type="NCBI Taxonomy" id="1623218"/>
    <lineage>
        <taxon>Bacteria</taxon>
        <taxon>Pseudomonadati</taxon>
        <taxon>Pseudomonadota</taxon>
        <taxon>Gammaproteobacteria</taxon>
        <taxon>Lysobacterales</taxon>
        <taxon>Rhodanobacteraceae</taxon>
        <taxon>Rhodanobacter</taxon>
    </lineage>
</organism>
<dbReference type="Proteomes" id="UP001597059">
    <property type="component" value="Unassembled WGS sequence"/>
</dbReference>
<dbReference type="EMBL" id="JBHTMN010000006">
    <property type="protein sequence ID" value="MFD1382733.1"/>
    <property type="molecule type" value="Genomic_DNA"/>
</dbReference>
<dbReference type="SUPFAM" id="SSF54427">
    <property type="entry name" value="NTF2-like"/>
    <property type="match status" value="1"/>
</dbReference>
<evidence type="ECO:0000313" key="2">
    <source>
        <dbReference type="EMBL" id="MFD1382733.1"/>
    </source>
</evidence>
<gene>
    <name evidence="2" type="ORF">ACFQ45_05125</name>
</gene>
<protein>
    <submittedName>
        <fullName evidence="2">Nuclear transport factor 2 family protein</fullName>
    </submittedName>
</protein>
<feature type="chain" id="PRO_5045654668" evidence="1">
    <location>
        <begin position="19"/>
        <end position="134"/>
    </location>
</feature>
<reference evidence="3" key="1">
    <citation type="journal article" date="2019" name="Int. J. Syst. Evol. Microbiol.">
        <title>The Global Catalogue of Microorganisms (GCM) 10K type strain sequencing project: providing services to taxonomists for standard genome sequencing and annotation.</title>
        <authorList>
            <consortium name="The Broad Institute Genomics Platform"/>
            <consortium name="The Broad Institute Genome Sequencing Center for Infectious Disease"/>
            <person name="Wu L."/>
            <person name="Ma J."/>
        </authorList>
    </citation>
    <scope>NUCLEOTIDE SEQUENCE [LARGE SCALE GENOMIC DNA]</scope>
    <source>
        <strain evidence="3">JCM 30774</strain>
    </source>
</reference>
<dbReference type="Gene3D" id="3.10.450.50">
    <property type="match status" value="1"/>
</dbReference>
<dbReference type="RefSeq" id="WP_377365908.1">
    <property type="nucleotide sequence ID" value="NZ_JBHTMN010000006.1"/>
</dbReference>
<evidence type="ECO:0000313" key="3">
    <source>
        <dbReference type="Proteomes" id="UP001597059"/>
    </source>
</evidence>